<sequence length="239" mass="26052">MSFVRDQELNAKGAGSLWEEGGIRRLYQGVQLAIIQAPLSRLGDTAANAGVLVLMDFYFPEAPLPLKTAAASTAAAMWRIALTPIDTLKTTYQVRGEGGLDLLLGRVRRNGPGELYAGAIANFAGNWVGNYPYFVVFNALDSAWTAPSDPMMRIVRTGVMGMCSSITSDTVSNSFRVLKTIRQSSEEAEGYLEAAQRVIQRDGLTGLLGRGLETRLLVNVLQGTFFTIIWKLVEEKLNS</sequence>
<dbReference type="EMBL" id="LSRX01000724">
    <property type="protein sequence ID" value="OLP90193.1"/>
    <property type="molecule type" value="Genomic_DNA"/>
</dbReference>
<proteinExistence type="inferred from homology"/>
<dbReference type="AlphaFoldDB" id="A0A1Q9D4R8"/>
<comment type="similarity">
    <text evidence="5">Belongs to the mitochondrial carrier (TC 2.A.29) family.</text>
</comment>
<evidence type="ECO:0000313" key="6">
    <source>
        <dbReference type="EMBL" id="OLP90193.1"/>
    </source>
</evidence>
<comment type="subcellular location">
    <subcellularLocation>
        <location evidence="1">Membrane</location>
        <topology evidence="1">Multi-pass membrane protein</topology>
    </subcellularLocation>
</comment>
<keyword evidence="5" id="KW-0813">Transport</keyword>
<feature type="repeat" description="Solcar" evidence="4">
    <location>
        <begin position="62"/>
        <end position="143"/>
    </location>
</feature>
<keyword evidence="2 4" id="KW-0812">Transmembrane</keyword>
<dbReference type="InterPro" id="IPR023395">
    <property type="entry name" value="MCP_dom_sf"/>
</dbReference>
<dbReference type="OrthoDB" id="409948at2759"/>
<dbReference type="Pfam" id="PF00153">
    <property type="entry name" value="Mito_carr"/>
    <property type="match status" value="1"/>
</dbReference>
<dbReference type="Gene3D" id="1.50.40.10">
    <property type="entry name" value="Mitochondrial carrier domain"/>
    <property type="match status" value="1"/>
</dbReference>
<evidence type="ECO:0000256" key="1">
    <source>
        <dbReference type="ARBA" id="ARBA00004141"/>
    </source>
</evidence>
<gene>
    <name evidence="6" type="ORF">AK812_SmicGene28268</name>
</gene>
<keyword evidence="7" id="KW-1185">Reference proteome</keyword>
<evidence type="ECO:0000256" key="3">
    <source>
        <dbReference type="ARBA" id="ARBA00023136"/>
    </source>
</evidence>
<dbReference type="PROSITE" id="PS50920">
    <property type="entry name" value="SOLCAR"/>
    <property type="match status" value="1"/>
</dbReference>
<evidence type="ECO:0000313" key="7">
    <source>
        <dbReference type="Proteomes" id="UP000186817"/>
    </source>
</evidence>
<comment type="caution">
    <text evidence="6">The sequence shown here is derived from an EMBL/GenBank/DDBJ whole genome shotgun (WGS) entry which is preliminary data.</text>
</comment>
<dbReference type="PANTHER" id="PTHR47567">
    <property type="entry name" value="MITOCHONDRIAL SUBSTRATE/SOLUTE CARRIER"/>
    <property type="match status" value="1"/>
</dbReference>
<dbReference type="InterPro" id="IPR018108">
    <property type="entry name" value="MCP_transmembrane"/>
</dbReference>
<dbReference type="SUPFAM" id="SSF103506">
    <property type="entry name" value="Mitochondrial carrier"/>
    <property type="match status" value="1"/>
</dbReference>
<dbReference type="GO" id="GO:0016020">
    <property type="term" value="C:membrane"/>
    <property type="evidence" value="ECO:0007669"/>
    <property type="project" value="UniProtKB-SubCell"/>
</dbReference>
<evidence type="ECO:0000256" key="4">
    <source>
        <dbReference type="PROSITE-ProRule" id="PRU00282"/>
    </source>
</evidence>
<evidence type="ECO:0000256" key="5">
    <source>
        <dbReference type="RuleBase" id="RU000488"/>
    </source>
</evidence>
<keyword evidence="3 4" id="KW-0472">Membrane</keyword>
<name>A0A1Q9D4R8_SYMMI</name>
<protein>
    <submittedName>
        <fullName evidence="6">Uncharacterized protein</fullName>
    </submittedName>
</protein>
<dbReference type="OMA" id="GNYPWFL"/>
<reference evidence="6 7" key="1">
    <citation type="submission" date="2016-02" db="EMBL/GenBank/DDBJ databases">
        <title>Genome analysis of coral dinoflagellate symbionts highlights evolutionary adaptations to a symbiotic lifestyle.</title>
        <authorList>
            <person name="Aranda M."/>
            <person name="Li Y."/>
            <person name="Liew Y.J."/>
            <person name="Baumgarten S."/>
            <person name="Simakov O."/>
            <person name="Wilson M."/>
            <person name="Piel J."/>
            <person name="Ashoor H."/>
            <person name="Bougouffa S."/>
            <person name="Bajic V.B."/>
            <person name="Ryu T."/>
            <person name="Ravasi T."/>
            <person name="Bayer T."/>
            <person name="Micklem G."/>
            <person name="Kim H."/>
            <person name="Bhak J."/>
            <person name="Lajeunesse T.C."/>
            <person name="Voolstra C.R."/>
        </authorList>
    </citation>
    <scope>NUCLEOTIDE SEQUENCE [LARGE SCALE GENOMIC DNA]</scope>
    <source>
        <strain evidence="6 7">CCMP2467</strain>
    </source>
</reference>
<dbReference type="PANTHER" id="PTHR47567:SF1">
    <property type="entry name" value="NAD-DEPENDENT EPIMERASE_DEHYDRATASE DOMAIN-CONTAINING PROTEIN"/>
    <property type="match status" value="1"/>
</dbReference>
<accession>A0A1Q9D4R8</accession>
<dbReference type="Proteomes" id="UP000186817">
    <property type="component" value="Unassembled WGS sequence"/>
</dbReference>
<evidence type="ECO:0000256" key="2">
    <source>
        <dbReference type="ARBA" id="ARBA00022692"/>
    </source>
</evidence>
<organism evidence="6 7">
    <name type="scientific">Symbiodinium microadriaticum</name>
    <name type="common">Dinoflagellate</name>
    <name type="synonym">Zooxanthella microadriatica</name>
    <dbReference type="NCBI Taxonomy" id="2951"/>
    <lineage>
        <taxon>Eukaryota</taxon>
        <taxon>Sar</taxon>
        <taxon>Alveolata</taxon>
        <taxon>Dinophyceae</taxon>
        <taxon>Suessiales</taxon>
        <taxon>Symbiodiniaceae</taxon>
        <taxon>Symbiodinium</taxon>
    </lineage>
</organism>